<evidence type="ECO:0000313" key="3">
    <source>
        <dbReference type="Proteomes" id="UP000288351"/>
    </source>
</evidence>
<gene>
    <name evidence="2" type="ORF">SALB_02689</name>
</gene>
<proteinExistence type="predicted"/>
<feature type="transmembrane region" description="Helical" evidence="1">
    <location>
        <begin position="57"/>
        <end position="79"/>
    </location>
</feature>
<evidence type="ECO:0000256" key="1">
    <source>
        <dbReference type="SAM" id="Phobius"/>
    </source>
</evidence>
<reference evidence="2 3" key="1">
    <citation type="journal article" date="2019" name="Microbiol. Resour. Announc.">
        <title>Draft Genome Sequence of the Most Traditional epsilon-Poly-l-Lysine Producer, Streptomyces albulus NBRC14147.</title>
        <authorList>
            <person name="Yamanaka K."/>
            <person name="Hamano Y."/>
        </authorList>
    </citation>
    <scope>NUCLEOTIDE SEQUENCE [LARGE SCALE GENOMIC DNA]</scope>
    <source>
        <strain evidence="2 3">NBRC 14147</strain>
    </source>
</reference>
<feature type="transmembrane region" description="Helical" evidence="1">
    <location>
        <begin position="91"/>
        <end position="112"/>
    </location>
</feature>
<name>A0A401QX72_STRNR</name>
<comment type="caution">
    <text evidence="2">The sequence shown here is derived from an EMBL/GenBank/DDBJ whole genome shotgun (WGS) entry which is preliminary data.</text>
</comment>
<protein>
    <submittedName>
        <fullName evidence="2">Uncharacterized protein</fullName>
    </submittedName>
</protein>
<evidence type="ECO:0000313" key="2">
    <source>
        <dbReference type="EMBL" id="GCB89995.1"/>
    </source>
</evidence>
<keyword evidence="1" id="KW-0812">Transmembrane</keyword>
<dbReference type="RefSeq" id="WP_016571767.1">
    <property type="nucleotide sequence ID" value="NZ_BHXC01000006.1"/>
</dbReference>
<accession>A0A401QX72</accession>
<feature type="transmembrane region" description="Helical" evidence="1">
    <location>
        <begin position="118"/>
        <end position="136"/>
    </location>
</feature>
<feature type="transmembrane region" description="Helical" evidence="1">
    <location>
        <begin position="27"/>
        <end position="51"/>
    </location>
</feature>
<dbReference type="Proteomes" id="UP000288351">
    <property type="component" value="Unassembled WGS sequence"/>
</dbReference>
<dbReference type="EMBL" id="BHXC01000006">
    <property type="protein sequence ID" value="GCB89995.1"/>
    <property type="molecule type" value="Genomic_DNA"/>
</dbReference>
<organism evidence="2 3">
    <name type="scientific">Streptomyces noursei</name>
    <name type="common">Streptomyces albulus</name>
    <dbReference type="NCBI Taxonomy" id="1971"/>
    <lineage>
        <taxon>Bacteria</taxon>
        <taxon>Bacillati</taxon>
        <taxon>Actinomycetota</taxon>
        <taxon>Actinomycetes</taxon>
        <taxon>Kitasatosporales</taxon>
        <taxon>Streptomycetaceae</taxon>
        <taxon>Streptomyces</taxon>
    </lineage>
</organism>
<keyword evidence="1" id="KW-1133">Transmembrane helix</keyword>
<sequence length="157" mass="16390">MTSHDAQVAQVALDDVRRRRGQSHAEYVRYGLSRPYLAAAALLVFAAFASFDLPNPWGGAVLLPGLVLFAGTSAVYARRASVRMPLTSKQALLALAFGLALVAAFRLLSGAAEAGGVPAPHAVVSAVLCLAGVVVTDRWRAVAVARAQDKKAEATAH</sequence>
<keyword evidence="1" id="KW-0472">Membrane</keyword>
<dbReference type="AlphaFoldDB" id="A0A401QX72"/>